<comment type="caution">
    <text evidence="1">The sequence shown here is derived from an EMBL/GenBank/DDBJ whole genome shotgun (WGS) entry which is preliminary data.</text>
</comment>
<protein>
    <submittedName>
        <fullName evidence="1">Uncharacterized protein</fullName>
    </submittedName>
</protein>
<gene>
    <name evidence="1" type="ORF">G2W53_005628</name>
</gene>
<dbReference type="EMBL" id="JAAIUW010000003">
    <property type="protein sequence ID" value="KAF7837146.1"/>
    <property type="molecule type" value="Genomic_DNA"/>
</dbReference>
<dbReference type="AlphaFoldDB" id="A0A835CBF0"/>
<evidence type="ECO:0000313" key="1">
    <source>
        <dbReference type="EMBL" id="KAF7837146.1"/>
    </source>
</evidence>
<proteinExistence type="predicted"/>
<keyword evidence="2" id="KW-1185">Reference proteome</keyword>
<organism evidence="1 2">
    <name type="scientific">Senna tora</name>
    <dbReference type="NCBI Taxonomy" id="362788"/>
    <lineage>
        <taxon>Eukaryota</taxon>
        <taxon>Viridiplantae</taxon>
        <taxon>Streptophyta</taxon>
        <taxon>Embryophyta</taxon>
        <taxon>Tracheophyta</taxon>
        <taxon>Spermatophyta</taxon>
        <taxon>Magnoliopsida</taxon>
        <taxon>eudicotyledons</taxon>
        <taxon>Gunneridae</taxon>
        <taxon>Pentapetalae</taxon>
        <taxon>rosids</taxon>
        <taxon>fabids</taxon>
        <taxon>Fabales</taxon>
        <taxon>Fabaceae</taxon>
        <taxon>Caesalpinioideae</taxon>
        <taxon>Cassia clade</taxon>
        <taxon>Senna</taxon>
    </lineage>
</organism>
<sequence length="151" mass="17578">MVKHEAGYEYQESDFYPDLPYVGDYQSQLRPLGESSYLIEDDLVEKYYPNASSRPVMTVSEYKTYLEQVRYSEGKNFKALRILKMTCCGYDLFITFEATDDESTKDFQTVIAQSHLGDVIVLVREKPWYTRPPKDDIEKANRRLATGKESI</sequence>
<reference evidence="1" key="1">
    <citation type="submission" date="2020-09" db="EMBL/GenBank/DDBJ databases">
        <title>Genome-Enabled Discovery of Anthraquinone Biosynthesis in Senna tora.</title>
        <authorList>
            <person name="Kang S.-H."/>
            <person name="Pandey R.P."/>
            <person name="Lee C.-M."/>
            <person name="Sim J.-S."/>
            <person name="Jeong J.-T."/>
            <person name="Choi B.-S."/>
            <person name="Jung M."/>
            <person name="Ginzburg D."/>
            <person name="Zhao K."/>
            <person name="Won S.Y."/>
            <person name="Oh T.-J."/>
            <person name="Yu Y."/>
            <person name="Kim N.-H."/>
            <person name="Lee O.R."/>
            <person name="Lee T.-H."/>
            <person name="Bashyal P."/>
            <person name="Kim T.-S."/>
            <person name="Lee W.-H."/>
            <person name="Kawkins C."/>
            <person name="Kim C.-K."/>
            <person name="Kim J.S."/>
            <person name="Ahn B.O."/>
            <person name="Rhee S.Y."/>
            <person name="Sohng J.K."/>
        </authorList>
    </citation>
    <scope>NUCLEOTIDE SEQUENCE</scope>
    <source>
        <tissue evidence="1">Leaf</tissue>
    </source>
</reference>
<accession>A0A835CBF0</accession>
<evidence type="ECO:0000313" key="2">
    <source>
        <dbReference type="Proteomes" id="UP000634136"/>
    </source>
</evidence>
<name>A0A835CBF0_9FABA</name>
<dbReference type="Proteomes" id="UP000634136">
    <property type="component" value="Unassembled WGS sequence"/>
</dbReference>